<dbReference type="Proteomes" id="UP000824540">
    <property type="component" value="Unassembled WGS sequence"/>
</dbReference>
<gene>
    <name evidence="5" type="ORF">JZ751_003210</name>
</gene>
<feature type="transmembrane region" description="Helical" evidence="4">
    <location>
        <begin position="34"/>
        <end position="53"/>
    </location>
</feature>
<dbReference type="GO" id="GO:0003712">
    <property type="term" value="F:transcription coregulator activity"/>
    <property type="evidence" value="ECO:0007669"/>
    <property type="project" value="TreeGrafter"/>
</dbReference>
<comment type="caution">
    <text evidence="5">The sequence shown here is derived from an EMBL/GenBank/DDBJ whole genome shotgun (WGS) entry which is preliminary data.</text>
</comment>
<keyword evidence="4" id="KW-0472">Membrane</keyword>
<feature type="region of interest" description="Disordered" evidence="3">
    <location>
        <begin position="295"/>
        <end position="404"/>
    </location>
</feature>
<evidence type="ECO:0000256" key="2">
    <source>
        <dbReference type="ARBA" id="ARBA00023242"/>
    </source>
</evidence>
<name>A0A8T2NGQ0_9TELE</name>
<evidence type="ECO:0000256" key="1">
    <source>
        <dbReference type="ARBA" id="ARBA00004123"/>
    </source>
</evidence>
<dbReference type="EMBL" id="JAFBMS010000102">
    <property type="protein sequence ID" value="KAG9336862.1"/>
    <property type="molecule type" value="Genomic_DNA"/>
</dbReference>
<evidence type="ECO:0000256" key="3">
    <source>
        <dbReference type="SAM" id="MobiDB-lite"/>
    </source>
</evidence>
<feature type="compositionally biased region" description="Gly residues" evidence="3">
    <location>
        <begin position="233"/>
        <end position="243"/>
    </location>
</feature>
<keyword evidence="4" id="KW-0812">Transmembrane</keyword>
<feature type="compositionally biased region" description="Basic and acidic residues" evidence="3">
    <location>
        <begin position="146"/>
        <end position="167"/>
    </location>
</feature>
<evidence type="ECO:0000256" key="4">
    <source>
        <dbReference type="SAM" id="Phobius"/>
    </source>
</evidence>
<reference evidence="5" key="1">
    <citation type="thesis" date="2021" institute="BYU ScholarsArchive" country="Provo, UT, USA">
        <title>Applications of and Algorithms for Genome Assembly and Genomic Analyses with an Emphasis on Marine Teleosts.</title>
        <authorList>
            <person name="Pickett B.D."/>
        </authorList>
    </citation>
    <scope>NUCLEOTIDE SEQUENCE</scope>
    <source>
        <strain evidence="5">HI-2016</strain>
    </source>
</reference>
<dbReference type="GO" id="GO:0005634">
    <property type="term" value="C:nucleus"/>
    <property type="evidence" value="ECO:0007669"/>
    <property type="project" value="UniProtKB-SubCell"/>
</dbReference>
<dbReference type="GO" id="GO:0043123">
    <property type="term" value="P:positive regulation of canonical NF-kappaB signal transduction"/>
    <property type="evidence" value="ECO:0007669"/>
    <property type="project" value="InterPro"/>
</dbReference>
<sequence>MFGLLVRSVFEAGHDLFRGSVLSEIIHNWIGSNFLTLVSVLLGGVVFFVIVSFRRRGQRGVSSTFTVDFNNADVSLEQVLQTPFRLTVKRSRQDPTKKKRKEKDRDEPSGQPATTPEGSVTGSEVAQNPASPDNKSSKPKKKKRKTDNVEKREVHLSNDLVCTKDKSEEEEAGVWERKMSSREKRQLRKERMRRKENPRGTSQQRPLVKEPRWNALPHTEGVWQPRPGETGSSAGGGLHGGPEGRTTGASRRETRPQESGKAGKTNRRAVEWAPPSRLEEDIFSHVDVKTEPVTFGTVPDLSSEFEDSSDVDQTSDWRPPREEWGNWGGEETPAGQEAGQGQNLGKKAKDGREVLVTQRGVENTPMSDGYRWTTLRERGVTVATQPPESAKIRGGTLDRDQKRA</sequence>
<feature type="compositionally biased region" description="Basic and acidic residues" evidence="3">
    <location>
        <begin position="174"/>
        <end position="184"/>
    </location>
</feature>
<dbReference type="GO" id="GO:0043066">
    <property type="term" value="P:negative regulation of apoptotic process"/>
    <property type="evidence" value="ECO:0007669"/>
    <property type="project" value="InterPro"/>
</dbReference>
<dbReference type="InterPro" id="IPR052305">
    <property type="entry name" value="TransReg_TumorExp"/>
</dbReference>
<organism evidence="5 6">
    <name type="scientific">Albula glossodonta</name>
    <name type="common">roundjaw bonefish</name>
    <dbReference type="NCBI Taxonomy" id="121402"/>
    <lineage>
        <taxon>Eukaryota</taxon>
        <taxon>Metazoa</taxon>
        <taxon>Chordata</taxon>
        <taxon>Craniata</taxon>
        <taxon>Vertebrata</taxon>
        <taxon>Euteleostomi</taxon>
        <taxon>Actinopterygii</taxon>
        <taxon>Neopterygii</taxon>
        <taxon>Teleostei</taxon>
        <taxon>Albuliformes</taxon>
        <taxon>Albulidae</taxon>
        <taxon>Albula</taxon>
    </lineage>
</organism>
<dbReference type="Pfam" id="PF15686">
    <property type="entry name" value="LYRIC"/>
    <property type="match status" value="1"/>
</dbReference>
<evidence type="ECO:0000313" key="6">
    <source>
        <dbReference type="Proteomes" id="UP000824540"/>
    </source>
</evidence>
<dbReference type="PANTHER" id="PTHR23251:SF0">
    <property type="entry name" value="PROTEIN LYRIC"/>
    <property type="match status" value="1"/>
</dbReference>
<dbReference type="PANTHER" id="PTHR23251">
    <property type="entry name" value="LYSINE-RICH CEACAM1 CO-ISOLATED PROTEIN LYRIC PROTEIN"/>
    <property type="match status" value="1"/>
</dbReference>
<dbReference type="InterPro" id="IPR031402">
    <property type="entry name" value="LYRIC"/>
</dbReference>
<feature type="region of interest" description="Disordered" evidence="3">
    <location>
        <begin position="87"/>
        <end position="273"/>
    </location>
</feature>
<feature type="non-terminal residue" evidence="5">
    <location>
        <position position="1"/>
    </location>
</feature>
<dbReference type="AlphaFoldDB" id="A0A8T2NGQ0"/>
<evidence type="ECO:0000313" key="5">
    <source>
        <dbReference type="EMBL" id="KAG9336862.1"/>
    </source>
</evidence>
<feature type="compositionally biased region" description="Polar residues" evidence="3">
    <location>
        <begin position="111"/>
        <end position="134"/>
    </location>
</feature>
<dbReference type="OrthoDB" id="9425729at2759"/>
<keyword evidence="6" id="KW-1185">Reference proteome</keyword>
<comment type="subcellular location">
    <subcellularLocation>
        <location evidence="1">Nucleus</location>
    </subcellularLocation>
</comment>
<accession>A0A8T2NGQ0</accession>
<keyword evidence="2" id="KW-0539">Nucleus</keyword>
<keyword evidence="4" id="KW-1133">Transmembrane helix</keyword>
<dbReference type="GO" id="GO:0045766">
    <property type="term" value="P:positive regulation of angiogenesis"/>
    <property type="evidence" value="ECO:0007669"/>
    <property type="project" value="InterPro"/>
</dbReference>
<proteinExistence type="predicted"/>
<protein>
    <submittedName>
        <fullName evidence="5">Uncharacterized protein</fullName>
    </submittedName>
</protein>
<dbReference type="GO" id="GO:0006357">
    <property type="term" value="P:regulation of transcription by RNA polymerase II"/>
    <property type="evidence" value="ECO:0007669"/>
    <property type="project" value="TreeGrafter"/>
</dbReference>